<gene>
    <name evidence="2" type="ORF">OXH18_21930</name>
</gene>
<feature type="domain" description="SLH" evidence="1">
    <location>
        <begin position="95"/>
        <end position="158"/>
    </location>
</feature>
<dbReference type="InterPro" id="IPR001119">
    <property type="entry name" value="SLH_dom"/>
</dbReference>
<sequence>MDKTEQVYPAWGVVKGVVPMERFMSALSLTLLLTGLFTIAQVQSPPEAANRAVEVGLTTDFDGKVRHEETISRAELAHILVKTFELHERSPQPQPIATIHDVPPSHWAYDDIQLVLRHGIMTGYREGQFYPEQRVTRAEAFAIFAQAHGVFQFSDQAIDRVLAPYPDAKKIPYWARKPMATAVHEGFVNLKTYNRLDPLSPMTREDLAYAITLYLARQQPSSKSLWQAIRPNTSPNTSTSPFVH</sequence>
<dbReference type="Pfam" id="PF00395">
    <property type="entry name" value="SLH"/>
    <property type="match status" value="2"/>
</dbReference>
<proteinExistence type="predicted"/>
<reference evidence="2" key="1">
    <citation type="submission" date="2022-12" db="EMBL/GenBank/DDBJ databases">
        <title>Polyphasic identification of a Novel Hot-Spring Cyanobacterium Ocullathermofonsia sinensis gen nov. sp. nov. and Genomic Insights on its Adaptations to the Thermal Habitat.</title>
        <authorList>
            <person name="Daroch M."/>
            <person name="Tang J."/>
            <person name="Jiang Y."/>
        </authorList>
    </citation>
    <scope>NUCLEOTIDE SEQUENCE</scope>
    <source>
        <strain evidence="2">PKUAC-SCTA174</strain>
    </source>
</reference>
<organism evidence="2 3">
    <name type="scientific">Thermocoleostomius sinensis A174</name>
    <dbReference type="NCBI Taxonomy" id="2016057"/>
    <lineage>
        <taxon>Bacteria</taxon>
        <taxon>Bacillati</taxon>
        <taxon>Cyanobacteriota</taxon>
        <taxon>Cyanophyceae</taxon>
        <taxon>Oculatellales</taxon>
        <taxon>Oculatellaceae</taxon>
        <taxon>Thermocoleostomius</taxon>
    </lineage>
</organism>
<dbReference type="RefSeq" id="WP_268609607.1">
    <property type="nucleotide sequence ID" value="NZ_CP113797.1"/>
</dbReference>
<name>A0A9E8ZAY4_9CYAN</name>
<dbReference type="KEGG" id="tsin:OXH18_21930"/>
<dbReference type="Proteomes" id="UP001163152">
    <property type="component" value="Chromosome"/>
</dbReference>
<evidence type="ECO:0000313" key="2">
    <source>
        <dbReference type="EMBL" id="WAL59803.1"/>
    </source>
</evidence>
<evidence type="ECO:0000259" key="1">
    <source>
        <dbReference type="PROSITE" id="PS51272"/>
    </source>
</evidence>
<dbReference type="EMBL" id="CP113797">
    <property type="protein sequence ID" value="WAL59803.1"/>
    <property type="molecule type" value="Genomic_DNA"/>
</dbReference>
<dbReference type="PROSITE" id="PS51272">
    <property type="entry name" value="SLH"/>
    <property type="match status" value="2"/>
</dbReference>
<accession>A0A9E8ZAY4</accession>
<keyword evidence="3" id="KW-1185">Reference proteome</keyword>
<evidence type="ECO:0000313" key="3">
    <source>
        <dbReference type="Proteomes" id="UP001163152"/>
    </source>
</evidence>
<feature type="domain" description="SLH" evidence="1">
    <location>
        <begin position="162"/>
        <end position="225"/>
    </location>
</feature>
<protein>
    <submittedName>
        <fullName evidence="2">S-layer homology domain-containing protein</fullName>
    </submittedName>
</protein>
<dbReference type="AlphaFoldDB" id="A0A9E8ZAY4"/>